<dbReference type="Gene3D" id="3.40.630.30">
    <property type="match status" value="1"/>
</dbReference>
<sequence length="184" mass="20433">MPDFALRVAQAADAPALADLANQYTYQQLSETERQGGFLTGSFAAPALQAMLASVPGQVAYNGQELVGFLINSKLPAERYPPLVQEISQLLPRLFYRERPLAQYRWFFYGPVVVKQEYRGQGLLQQLFQASKRELAGRFDLGIAFIAEENTASLRLHTQKLGLEVVGKLTFEGTAYVLLVFSVG</sequence>
<proteinExistence type="predicted"/>
<name>A0A7K1TAQ8_9BACT</name>
<reference evidence="2 3" key="1">
    <citation type="submission" date="2019-12" db="EMBL/GenBank/DDBJ databases">
        <title>Hymenobacter sp. HMF4947 Genome sequencing and assembly.</title>
        <authorList>
            <person name="Kang H."/>
            <person name="Cha I."/>
            <person name="Kim H."/>
            <person name="Joh K."/>
        </authorList>
    </citation>
    <scope>NUCLEOTIDE SEQUENCE [LARGE SCALE GENOMIC DNA]</scope>
    <source>
        <strain evidence="2 3">HMF4947</strain>
    </source>
</reference>
<accession>A0A7K1TAQ8</accession>
<dbReference type="Proteomes" id="UP000441336">
    <property type="component" value="Unassembled WGS sequence"/>
</dbReference>
<dbReference type="SUPFAM" id="SSF55729">
    <property type="entry name" value="Acyl-CoA N-acyltransferases (Nat)"/>
    <property type="match status" value="1"/>
</dbReference>
<evidence type="ECO:0000313" key="3">
    <source>
        <dbReference type="Proteomes" id="UP000441336"/>
    </source>
</evidence>
<dbReference type="RefSeq" id="WP_157562218.1">
    <property type="nucleotide sequence ID" value="NZ_WQKZ01000001.1"/>
</dbReference>
<dbReference type="InterPro" id="IPR016181">
    <property type="entry name" value="Acyl_CoA_acyltransferase"/>
</dbReference>
<dbReference type="Pfam" id="PF00583">
    <property type="entry name" value="Acetyltransf_1"/>
    <property type="match status" value="1"/>
</dbReference>
<keyword evidence="3" id="KW-1185">Reference proteome</keyword>
<dbReference type="AlphaFoldDB" id="A0A7K1TAQ8"/>
<protein>
    <recommendedName>
        <fullName evidence="1">N-acetyltransferase domain-containing protein</fullName>
    </recommendedName>
</protein>
<gene>
    <name evidence="2" type="ORF">GO988_04020</name>
</gene>
<dbReference type="GO" id="GO:0016747">
    <property type="term" value="F:acyltransferase activity, transferring groups other than amino-acyl groups"/>
    <property type="evidence" value="ECO:0007669"/>
    <property type="project" value="InterPro"/>
</dbReference>
<dbReference type="InterPro" id="IPR000182">
    <property type="entry name" value="GNAT_dom"/>
</dbReference>
<dbReference type="EMBL" id="WQKZ01000001">
    <property type="protein sequence ID" value="MVN75484.1"/>
    <property type="molecule type" value="Genomic_DNA"/>
</dbReference>
<evidence type="ECO:0000313" key="2">
    <source>
        <dbReference type="EMBL" id="MVN75484.1"/>
    </source>
</evidence>
<organism evidence="2 3">
    <name type="scientific">Hymenobacter ginkgonis</name>
    <dbReference type="NCBI Taxonomy" id="2682976"/>
    <lineage>
        <taxon>Bacteria</taxon>
        <taxon>Pseudomonadati</taxon>
        <taxon>Bacteroidota</taxon>
        <taxon>Cytophagia</taxon>
        <taxon>Cytophagales</taxon>
        <taxon>Hymenobacteraceae</taxon>
        <taxon>Hymenobacter</taxon>
    </lineage>
</organism>
<comment type="caution">
    <text evidence="2">The sequence shown here is derived from an EMBL/GenBank/DDBJ whole genome shotgun (WGS) entry which is preliminary data.</text>
</comment>
<evidence type="ECO:0000259" key="1">
    <source>
        <dbReference type="Pfam" id="PF00583"/>
    </source>
</evidence>
<feature type="domain" description="N-acetyltransferase" evidence="1">
    <location>
        <begin position="59"/>
        <end position="162"/>
    </location>
</feature>